<accession>A0A2U3AMR8</accession>
<dbReference type="InterPro" id="IPR010461">
    <property type="entry name" value="ComK"/>
</dbReference>
<dbReference type="EMBL" id="QFVR01000006">
    <property type="protein sequence ID" value="PWI25817.1"/>
    <property type="molecule type" value="Genomic_DNA"/>
</dbReference>
<proteinExistence type="predicted"/>
<name>A0A2U3AMR8_9BACL</name>
<dbReference type="AlphaFoldDB" id="A0A2U3AMR8"/>
<comment type="caution">
    <text evidence="1">The sequence shown here is derived from an EMBL/GenBank/DDBJ whole genome shotgun (WGS) entry which is preliminary data.</text>
</comment>
<sequence>MKKNHLPIISLKDFQFNEEIQILKPKALNEKKHTLVIERRTEYLVFASARRVVNKCCATFGTSLNEARAFSRTITQATNKLPICLGTTSHPFVLFPTLSASKESAIWISYNAVQWFHPSSSVDCSITLYNNRSFITNISTASIQTQMARSTIINRYFKQLDRISSPQKLTSNSIIAEHQIIELPSNNN</sequence>
<dbReference type="OrthoDB" id="2456614at2"/>
<evidence type="ECO:0008006" key="3">
    <source>
        <dbReference type="Google" id="ProtNLM"/>
    </source>
</evidence>
<dbReference type="Pfam" id="PF06338">
    <property type="entry name" value="ComK"/>
    <property type="match status" value="1"/>
</dbReference>
<gene>
    <name evidence="1" type="ORF">DEX24_06335</name>
</gene>
<protein>
    <recommendedName>
        <fullName evidence="3">Competence protein</fullName>
    </recommendedName>
</protein>
<dbReference type="RefSeq" id="WP_109305574.1">
    <property type="nucleotide sequence ID" value="NZ_BJUF01000012.1"/>
</dbReference>
<reference evidence="1 2" key="1">
    <citation type="submission" date="2018-05" db="EMBL/GenBank/DDBJ databases">
        <title>Kurthia sibirica genome sequence.</title>
        <authorList>
            <person name="Maclea K.S."/>
            <person name="Goen A.E."/>
        </authorList>
    </citation>
    <scope>NUCLEOTIDE SEQUENCE [LARGE SCALE GENOMIC DNA]</scope>
    <source>
        <strain evidence="1 2">ATCC 49154</strain>
    </source>
</reference>
<dbReference type="Proteomes" id="UP000245938">
    <property type="component" value="Unassembled WGS sequence"/>
</dbReference>
<organism evidence="1 2">
    <name type="scientific">Kurthia sibirica</name>
    <dbReference type="NCBI Taxonomy" id="202750"/>
    <lineage>
        <taxon>Bacteria</taxon>
        <taxon>Bacillati</taxon>
        <taxon>Bacillota</taxon>
        <taxon>Bacilli</taxon>
        <taxon>Bacillales</taxon>
        <taxon>Caryophanaceae</taxon>
        <taxon>Kurthia</taxon>
    </lineage>
</organism>
<keyword evidence="2" id="KW-1185">Reference proteome</keyword>
<evidence type="ECO:0000313" key="2">
    <source>
        <dbReference type="Proteomes" id="UP000245938"/>
    </source>
</evidence>
<evidence type="ECO:0000313" key="1">
    <source>
        <dbReference type="EMBL" id="PWI25817.1"/>
    </source>
</evidence>
<dbReference type="GO" id="GO:0030420">
    <property type="term" value="P:establishment of competence for transformation"/>
    <property type="evidence" value="ECO:0007669"/>
    <property type="project" value="InterPro"/>
</dbReference>